<protein>
    <submittedName>
        <fullName evidence="2">Gluconate 2-dehydrogenase subunit 3 family protein</fullName>
        <ecNumber evidence="2">1.-.-.-</ecNumber>
    </submittedName>
</protein>
<keyword evidence="2" id="KW-0560">Oxidoreductase</keyword>
<dbReference type="EC" id="1.-.-.-" evidence="2"/>
<accession>A0ABW6AG72</accession>
<keyword evidence="1" id="KW-0732">Signal</keyword>
<comment type="caution">
    <text evidence="2">The sequence shown here is derived from an EMBL/GenBank/DDBJ whole genome shotgun (WGS) entry which is preliminary data.</text>
</comment>
<feature type="chain" id="PRO_5046873860" evidence="1">
    <location>
        <begin position="27"/>
        <end position="214"/>
    </location>
</feature>
<dbReference type="InterPro" id="IPR027056">
    <property type="entry name" value="Gluconate_2DH_su3"/>
</dbReference>
<dbReference type="GO" id="GO:0016491">
    <property type="term" value="F:oxidoreductase activity"/>
    <property type="evidence" value="ECO:0007669"/>
    <property type="project" value="UniProtKB-KW"/>
</dbReference>
<evidence type="ECO:0000256" key="1">
    <source>
        <dbReference type="SAM" id="SignalP"/>
    </source>
</evidence>
<dbReference type="RefSeq" id="WP_381499905.1">
    <property type="nucleotide sequence ID" value="NZ_JBHUOM010000002.1"/>
</dbReference>
<evidence type="ECO:0000313" key="2">
    <source>
        <dbReference type="EMBL" id="MFD2934301.1"/>
    </source>
</evidence>
<gene>
    <name evidence="2" type="ORF">ACFS25_10950</name>
</gene>
<evidence type="ECO:0000313" key="3">
    <source>
        <dbReference type="Proteomes" id="UP001597512"/>
    </source>
</evidence>
<keyword evidence="3" id="KW-1185">Reference proteome</keyword>
<feature type="signal peptide" evidence="1">
    <location>
        <begin position="1"/>
        <end position="26"/>
    </location>
</feature>
<reference evidence="3" key="1">
    <citation type="journal article" date="2019" name="Int. J. Syst. Evol. Microbiol.">
        <title>The Global Catalogue of Microorganisms (GCM) 10K type strain sequencing project: providing services to taxonomists for standard genome sequencing and annotation.</title>
        <authorList>
            <consortium name="The Broad Institute Genomics Platform"/>
            <consortium name="The Broad Institute Genome Sequencing Center for Infectious Disease"/>
            <person name="Wu L."/>
            <person name="Ma J."/>
        </authorList>
    </citation>
    <scope>NUCLEOTIDE SEQUENCE [LARGE SCALE GENOMIC DNA]</scope>
    <source>
        <strain evidence="3">KCTC 52490</strain>
    </source>
</reference>
<name>A0ABW6AG72_9BACT</name>
<dbReference type="Proteomes" id="UP001597512">
    <property type="component" value="Unassembled WGS sequence"/>
</dbReference>
<dbReference type="Pfam" id="PF13618">
    <property type="entry name" value="Gluconate_2-dh3"/>
    <property type="match status" value="1"/>
</dbReference>
<sequence>MKRRDSLKALSISFAGLGMAVNPVEAAVPAPPDVKPLKIPGGRQKFEAERDAKLHSEKFFTAHELQTVTVLSDIIIPADERSGSASQAGVPAFIEFMMKDQPKNQTPMRGGIRWLDNTCTKRYGKTFVLCTKAQQIDMVEQIAYPAKAKPDMTQGASFFSFMRNMTATGFYTSQMGIKDIGYVGNVPNQWEGVPADVLKQYGLAYEERELNQDK</sequence>
<dbReference type="EMBL" id="JBHUOM010000002">
    <property type="protein sequence ID" value="MFD2934301.1"/>
    <property type="molecule type" value="Genomic_DNA"/>
</dbReference>
<organism evidence="2 3">
    <name type="scientific">Spirosoma flavum</name>
    <dbReference type="NCBI Taxonomy" id="2048557"/>
    <lineage>
        <taxon>Bacteria</taxon>
        <taxon>Pseudomonadati</taxon>
        <taxon>Bacteroidota</taxon>
        <taxon>Cytophagia</taxon>
        <taxon>Cytophagales</taxon>
        <taxon>Cytophagaceae</taxon>
        <taxon>Spirosoma</taxon>
    </lineage>
</organism>
<proteinExistence type="predicted"/>